<evidence type="ECO:0000313" key="5">
    <source>
        <dbReference type="Proteomes" id="UP000829992"/>
    </source>
</evidence>
<dbReference type="PANTHER" id="PTHR47485">
    <property type="entry name" value="THYLAKOID LUMENAL 17.4 KDA PROTEIN, CHLOROPLASTIC"/>
    <property type="match status" value="1"/>
</dbReference>
<keyword evidence="3" id="KW-0812">Transmembrane</keyword>
<reference evidence="4 5" key="1">
    <citation type="submission" date="2022-05" db="EMBL/GenBank/DDBJ databases">
        <authorList>
            <person name="Zhou X."/>
            <person name="Li K."/>
            <person name="Man Y."/>
        </authorList>
    </citation>
    <scope>NUCLEOTIDE SEQUENCE [LARGE SCALE GENOMIC DNA]</scope>
    <source>
        <strain evidence="4 5">MS405</strain>
    </source>
</reference>
<protein>
    <submittedName>
        <fullName evidence="4">Pentapeptide repeat-containing protein</fullName>
    </submittedName>
</protein>
<organism evidence="4 5">
    <name type="scientific">Streptomyces durmitorensis</name>
    <dbReference type="NCBI Taxonomy" id="319947"/>
    <lineage>
        <taxon>Bacteria</taxon>
        <taxon>Bacillati</taxon>
        <taxon>Actinomycetota</taxon>
        <taxon>Actinomycetes</taxon>
        <taxon>Kitasatosporales</taxon>
        <taxon>Streptomycetaceae</taxon>
        <taxon>Streptomyces</taxon>
    </lineage>
</organism>
<name>A0ABY4PY25_9ACTN</name>
<feature type="transmembrane region" description="Helical" evidence="3">
    <location>
        <begin position="76"/>
        <end position="97"/>
    </location>
</feature>
<keyword evidence="5" id="KW-1185">Reference proteome</keyword>
<evidence type="ECO:0000256" key="3">
    <source>
        <dbReference type="SAM" id="Phobius"/>
    </source>
</evidence>
<evidence type="ECO:0000256" key="1">
    <source>
        <dbReference type="ARBA" id="ARBA00022737"/>
    </source>
</evidence>
<feature type="region of interest" description="Disordered" evidence="2">
    <location>
        <begin position="1"/>
        <end position="22"/>
    </location>
</feature>
<dbReference type="RefSeq" id="WP_249589835.1">
    <property type="nucleotide sequence ID" value="NZ_BAAAQL010000007.1"/>
</dbReference>
<accession>A0ABY4PY25</accession>
<dbReference type="Pfam" id="PF00805">
    <property type="entry name" value="Pentapeptide"/>
    <property type="match status" value="2"/>
</dbReference>
<feature type="transmembrane region" description="Helical" evidence="3">
    <location>
        <begin position="31"/>
        <end position="56"/>
    </location>
</feature>
<keyword evidence="1" id="KW-0677">Repeat</keyword>
<sequence length="383" mass="41145">MAGTRRRPQALPGHRVREVPRPAEHDSDRSWLLGVGVAVVSVTLVVLLVVVAPRHLLDWDTSGARVPDRAKAINDIRATLLQGLAGLALLVGAFFTWRQLQVSRHGQLTGRFTAAVEQLGHSSVGVRIGAIFALERIAVDSRDDRGAVVEVLCLFAQRNALALTLDARPSPRAIAHSQEVALAHAGETLLVIRSPDVHAAVTVLGRAPRPKGLELRLQRVDLRRTMLDFANLEDADLHYADLTNVHLRGANLKRVDLSGTWLVRAVLMDADLRQASLRSVLLCYARLDGADLRATDLSNADLTAAFVEGARFELADLRGAVLTDTDLAEATLTGAVADDTTVWPRGFDPAAAGVLPAHDAPPLRPLSLFPQDPPSGSARGVSP</sequence>
<dbReference type="EMBL" id="CP097289">
    <property type="protein sequence ID" value="UQT58466.1"/>
    <property type="molecule type" value="Genomic_DNA"/>
</dbReference>
<keyword evidence="3" id="KW-1133">Transmembrane helix</keyword>
<evidence type="ECO:0000256" key="2">
    <source>
        <dbReference type="SAM" id="MobiDB-lite"/>
    </source>
</evidence>
<dbReference type="InterPro" id="IPR001646">
    <property type="entry name" value="5peptide_repeat"/>
</dbReference>
<gene>
    <name evidence="4" type="ORF">M4V62_27205</name>
</gene>
<proteinExistence type="predicted"/>
<evidence type="ECO:0000313" key="4">
    <source>
        <dbReference type="EMBL" id="UQT58466.1"/>
    </source>
</evidence>
<keyword evidence="3" id="KW-0472">Membrane</keyword>
<dbReference type="PANTHER" id="PTHR47485:SF1">
    <property type="entry name" value="THYLAKOID LUMENAL 17.4 KDA PROTEIN, CHLOROPLASTIC"/>
    <property type="match status" value="1"/>
</dbReference>
<dbReference type="Gene3D" id="2.160.20.80">
    <property type="entry name" value="E3 ubiquitin-protein ligase SopA"/>
    <property type="match status" value="1"/>
</dbReference>
<feature type="region of interest" description="Disordered" evidence="2">
    <location>
        <begin position="363"/>
        <end position="383"/>
    </location>
</feature>
<dbReference type="SUPFAM" id="SSF141571">
    <property type="entry name" value="Pentapeptide repeat-like"/>
    <property type="match status" value="1"/>
</dbReference>
<dbReference type="Proteomes" id="UP000829992">
    <property type="component" value="Chromosome"/>
</dbReference>